<dbReference type="InterPro" id="IPR024408">
    <property type="entry name" value="Muramidase"/>
</dbReference>
<proteinExistence type="predicted"/>
<feature type="domain" description="N-acetylmuramidase" evidence="2">
    <location>
        <begin position="20"/>
        <end position="192"/>
    </location>
</feature>
<accession>A0ABV7KFS5</accession>
<dbReference type="Pfam" id="PF11860">
    <property type="entry name" value="Muramidase"/>
    <property type="match status" value="1"/>
</dbReference>
<dbReference type="EMBL" id="JBHRTK010000025">
    <property type="protein sequence ID" value="MFC3208567.1"/>
    <property type="molecule type" value="Genomic_DNA"/>
</dbReference>
<dbReference type="RefSeq" id="WP_378224058.1">
    <property type="nucleotide sequence ID" value="NZ_JBHRTK010000025.1"/>
</dbReference>
<dbReference type="Gene3D" id="1.10.101.10">
    <property type="entry name" value="PGBD-like superfamily/PGBD"/>
    <property type="match status" value="1"/>
</dbReference>
<gene>
    <name evidence="3" type="ORF">ACFOHJ_20300</name>
</gene>
<keyword evidence="4" id="KW-1185">Reference proteome</keyword>
<reference evidence="4" key="1">
    <citation type="journal article" date="2019" name="Int. J. Syst. Evol. Microbiol.">
        <title>The Global Catalogue of Microorganisms (GCM) 10K type strain sequencing project: providing services to taxonomists for standard genome sequencing and annotation.</title>
        <authorList>
            <consortium name="The Broad Institute Genomics Platform"/>
            <consortium name="The Broad Institute Genome Sequencing Center for Infectious Disease"/>
            <person name="Wu L."/>
            <person name="Ma J."/>
        </authorList>
    </citation>
    <scope>NUCLEOTIDE SEQUENCE [LARGE SCALE GENOMIC DNA]</scope>
    <source>
        <strain evidence="4">KCTC 52165</strain>
    </source>
</reference>
<dbReference type="InterPro" id="IPR002477">
    <property type="entry name" value="Peptidoglycan-bd-like"/>
</dbReference>
<dbReference type="Proteomes" id="UP001595583">
    <property type="component" value="Unassembled WGS sequence"/>
</dbReference>
<dbReference type="InterPro" id="IPR036365">
    <property type="entry name" value="PGBD-like_sf"/>
</dbReference>
<feature type="domain" description="Peptidoglycan binding-like" evidence="1">
    <location>
        <begin position="207"/>
        <end position="261"/>
    </location>
</feature>
<dbReference type="Pfam" id="PF01471">
    <property type="entry name" value="PG_binding_1"/>
    <property type="match status" value="1"/>
</dbReference>
<evidence type="ECO:0000313" key="3">
    <source>
        <dbReference type="EMBL" id="MFC3208567.1"/>
    </source>
</evidence>
<evidence type="ECO:0000259" key="2">
    <source>
        <dbReference type="Pfam" id="PF11860"/>
    </source>
</evidence>
<organism evidence="3 4">
    <name type="scientific">Aquamicrobium soli</name>
    <dbReference type="NCBI Taxonomy" id="1811518"/>
    <lineage>
        <taxon>Bacteria</taxon>
        <taxon>Pseudomonadati</taxon>
        <taxon>Pseudomonadota</taxon>
        <taxon>Alphaproteobacteria</taxon>
        <taxon>Hyphomicrobiales</taxon>
        <taxon>Phyllobacteriaceae</taxon>
        <taxon>Aquamicrobium</taxon>
    </lineage>
</organism>
<evidence type="ECO:0000313" key="4">
    <source>
        <dbReference type="Proteomes" id="UP001595583"/>
    </source>
</evidence>
<sequence length="294" mass="31720">MFTTDVMSEITSAARDLGVEPATLLAVAEVESGGIAFAMVDGRREPLIRFEGHYFDRRLSEKDRAVARERGLSAPVAGAVANPKTQAGRWRMLNQAAAIDARAAYESASWGIGQVMGAHWLWLGYDSVEALVAEARSGVAGQVRLMALYIEKAGLSKALAAHDWASFARGYNGPAYARSGYDRRLANAYADYTQLTGEALLRRGMKGTAVEKLQRSLSELGYPLAADGIFGPVTQRTVKRFQADHALAADGIVGPKTMAKLEALKNADAAPKSIQRPGFWTSLVGWLARVFGRS</sequence>
<protein>
    <submittedName>
        <fullName evidence="3">N-acetylmuramidase domain-containing protein</fullName>
    </submittedName>
</protein>
<dbReference type="InterPro" id="IPR036366">
    <property type="entry name" value="PGBDSf"/>
</dbReference>
<evidence type="ECO:0000259" key="1">
    <source>
        <dbReference type="Pfam" id="PF01471"/>
    </source>
</evidence>
<dbReference type="SUPFAM" id="SSF47090">
    <property type="entry name" value="PGBD-like"/>
    <property type="match status" value="1"/>
</dbReference>
<name>A0ABV7KFS5_9HYPH</name>
<comment type="caution">
    <text evidence="3">The sequence shown here is derived from an EMBL/GenBank/DDBJ whole genome shotgun (WGS) entry which is preliminary data.</text>
</comment>